<dbReference type="GO" id="GO:0012505">
    <property type="term" value="C:endomembrane system"/>
    <property type="evidence" value="ECO:0007669"/>
    <property type="project" value="UniProtKB-SubCell"/>
</dbReference>
<dbReference type="Gene3D" id="1.20.120.1630">
    <property type="match status" value="1"/>
</dbReference>
<evidence type="ECO:0000256" key="2">
    <source>
        <dbReference type="ARBA" id="ARBA00022692"/>
    </source>
</evidence>
<comment type="subcellular location">
    <subcellularLocation>
        <location evidence="1">Endomembrane system</location>
        <topology evidence="1">Multi-pass membrane protein</topology>
    </subcellularLocation>
</comment>
<feature type="transmembrane region" description="Helical" evidence="5">
    <location>
        <begin position="6"/>
        <end position="22"/>
    </location>
</feature>
<keyword evidence="2 5" id="KW-0812">Transmembrane</keyword>
<dbReference type="GO" id="GO:0016740">
    <property type="term" value="F:transferase activity"/>
    <property type="evidence" value="ECO:0007669"/>
    <property type="project" value="UniProtKB-ARBA"/>
</dbReference>
<keyword evidence="3 5" id="KW-1133">Transmembrane helix</keyword>
<organism evidence="6 7">
    <name type="scientific">Candidatus Roizmanbacteria bacterium RIFCSPLOWO2_01_FULL_38_12</name>
    <dbReference type="NCBI Taxonomy" id="1802061"/>
    <lineage>
        <taxon>Bacteria</taxon>
        <taxon>Candidatus Roizmaniibacteriota</taxon>
    </lineage>
</organism>
<feature type="transmembrane region" description="Helical" evidence="5">
    <location>
        <begin position="67"/>
        <end position="87"/>
    </location>
</feature>
<sequence>MFKLFIIESIVIQLLGIFWFITDPRTVKTRIVFIFKKSFHAVYYPVIFIFQFIVLKIYPQLLLPGGIYLQPIGIGVFIVGVILAVWAKVVMKQSWGMPAQHNIKRQSSLITNGPFQYSRNPIYIAIFLFGFGYFISLRSYLVFTMIIPLVYFNSAVYKEERFLEQYFGKEYRRYKKAVRRWL</sequence>
<evidence type="ECO:0000256" key="4">
    <source>
        <dbReference type="ARBA" id="ARBA00023136"/>
    </source>
</evidence>
<dbReference type="InterPro" id="IPR007318">
    <property type="entry name" value="Phopholipid_MeTrfase"/>
</dbReference>
<evidence type="ECO:0000256" key="1">
    <source>
        <dbReference type="ARBA" id="ARBA00004127"/>
    </source>
</evidence>
<protein>
    <recommendedName>
        <fullName evidence="8">Steroid 5-alpha reductase C-terminal domain-containing protein</fullName>
    </recommendedName>
</protein>
<dbReference type="PANTHER" id="PTHR12714">
    <property type="entry name" value="PROTEIN-S ISOPRENYLCYSTEINE O-METHYLTRANSFERASE"/>
    <property type="match status" value="1"/>
</dbReference>
<name>A0A1F7IYY1_9BACT</name>
<evidence type="ECO:0000313" key="6">
    <source>
        <dbReference type="EMBL" id="OGK48570.1"/>
    </source>
</evidence>
<dbReference type="EMBL" id="MGAL01000013">
    <property type="protein sequence ID" value="OGK48570.1"/>
    <property type="molecule type" value="Genomic_DNA"/>
</dbReference>
<evidence type="ECO:0000313" key="7">
    <source>
        <dbReference type="Proteomes" id="UP000177141"/>
    </source>
</evidence>
<dbReference type="Pfam" id="PF04191">
    <property type="entry name" value="PEMT"/>
    <property type="match status" value="1"/>
</dbReference>
<dbReference type="AlphaFoldDB" id="A0A1F7IYY1"/>
<evidence type="ECO:0000256" key="3">
    <source>
        <dbReference type="ARBA" id="ARBA00022989"/>
    </source>
</evidence>
<accession>A0A1F7IYY1</accession>
<evidence type="ECO:0000256" key="5">
    <source>
        <dbReference type="SAM" id="Phobius"/>
    </source>
</evidence>
<evidence type="ECO:0008006" key="8">
    <source>
        <dbReference type="Google" id="ProtNLM"/>
    </source>
</evidence>
<keyword evidence="4 5" id="KW-0472">Membrane</keyword>
<comment type="caution">
    <text evidence="6">The sequence shown here is derived from an EMBL/GenBank/DDBJ whole genome shotgun (WGS) entry which is preliminary data.</text>
</comment>
<proteinExistence type="predicted"/>
<dbReference type="Proteomes" id="UP000177141">
    <property type="component" value="Unassembled WGS sequence"/>
</dbReference>
<reference evidence="6 7" key="1">
    <citation type="journal article" date="2016" name="Nat. Commun.">
        <title>Thousands of microbial genomes shed light on interconnected biogeochemical processes in an aquifer system.</title>
        <authorList>
            <person name="Anantharaman K."/>
            <person name="Brown C.T."/>
            <person name="Hug L.A."/>
            <person name="Sharon I."/>
            <person name="Castelle C.J."/>
            <person name="Probst A.J."/>
            <person name="Thomas B.C."/>
            <person name="Singh A."/>
            <person name="Wilkins M.J."/>
            <person name="Karaoz U."/>
            <person name="Brodie E.L."/>
            <person name="Williams K.H."/>
            <person name="Hubbard S.S."/>
            <person name="Banfield J.F."/>
        </authorList>
    </citation>
    <scope>NUCLEOTIDE SEQUENCE [LARGE SCALE GENOMIC DNA]</scope>
</reference>
<feature type="transmembrane region" description="Helical" evidence="5">
    <location>
        <begin position="42"/>
        <end position="61"/>
    </location>
</feature>
<feature type="transmembrane region" description="Helical" evidence="5">
    <location>
        <begin position="122"/>
        <end position="151"/>
    </location>
</feature>
<dbReference type="PANTHER" id="PTHR12714:SF9">
    <property type="entry name" value="PROTEIN-S-ISOPRENYLCYSTEINE O-METHYLTRANSFERASE"/>
    <property type="match status" value="1"/>
</dbReference>
<gene>
    <name evidence="6" type="ORF">A3A93_03830</name>
</gene>
<dbReference type="STRING" id="1802061.A3A93_03830"/>